<accession>A0A2I7SLL6</accession>
<keyword evidence="4" id="KW-1185">Reference proteome</keyword>
<keyword evidence="2" id="KW-1133">Transmembrane helix</keyword>
<evidence type="ECO:0000313" key="3">
    <source>
        <dbReference type="EMBL" id="AUS06734.1"/>
    </source>
</evidence>
<sequence length="123" mass="14562">MTRTYTWVLLFILLITGGYLVKAFFEEDDALKRVEFELQQTKLSLNEALNSNKQTKKEITQLNLQLTNYQAELERFQHKIDIINLLQERIKVATFKRRQTIDSLLKIKRERLSVLIANDSVFD</sequence>
<dbReference type="EMBL" id="CP025938">
    <property type="protein sequence ID" value="AUS06734.1"/>
    <property type="molecule type" value="Genomic_DNA"/>
</dbReference>
<keyword evidence="2" id="KW-0812">Transmembrane</keyword>
<feature type="transmembrane region" description="Helical" evidence="2">
    <location>
        <begin position="6"/>
        <end position="25"/>
    </location>
</feature>
<evidence type="ECO:0000313" key="4">
    <source>
        <dbReference type="Proteomes" id="UP000236592"/>
    </source>
</evidence>
<keyword evidence="2" id="KW-0472">Membrane</keyword>
<evidence type="ECO:0000256" key="1">
    <source>
        <dbReference type="SAM" id="Coils"/>
    </source>
</evidence>
<organism evidence="3 4">
    <name type="scientific">Pseudotamlana carrageenivorans</name>
    <dbReference type="NCBI Taxonomy" id="2069432"/>
    <lineage>
        <taxon>Bacteria</taxon>
        <taxon>Pseudomonadati</taxon>
        <taxon>Bacteroidota</taxon>
        <taxon>Flavobacteriia</taxon>
        <taxon>Flavobacteriales</taxon>
        <taxon>Flavobacteriaceae</taxon>
        <taxon>Pseudotamlana</taxon>
    </lineage>
</organism>
<gene>
    <name evidence="3" type="ORF">C1A40_15350</name>
</gene>
<reference evidence="4" key="1">
    <citation type="submission" date="2018-01" db="EMBL/GenBank/DDBJ databases">
        <title>Complete genome of Tamlana sp. UJ94.</title>
        <authorList>
            <person name="Jung J."/>
            <person name="Chung D."/>
            <person name="Bae S.S."/>
            <person name="Baek K."/>
        </authorList>
    </citation>
    <scope>NUCLEOTIDE SEQUENCE [LARGE SCALE GENOMIC DNA]</scope>
    <source>
        <strain evidence="4">UJ94</strain>
    </source>
</reference>
<dbReference type="AlphaFoldDB" id="A0A2I7SLL6"/>
<protein>
    <submittedName>
        <fullName evidence="3">Uncharacterized protein</fullName>
    </submittedName>
</protein>
<feature type="coiled-coil region" evidence="1">
    <location>
        <begin position="38"/>
        <end position="79"/>
    </location>
</feature>
<dbReference type="KEGG" id="taj:C1A40_15350"/>
<proteinExistence type="predicted"/>
<dbReference type="Proteomes" id="UP000236592">
    <property type="component" value="Chromosome"/>
</dbReference>
<name>A0A2I7SLL6_9FLAO</name>
<dbReference type="RefSeq" id="WP_102996668.1">
    <property type="nucleotide sequence ID" value="NZ_CP025938.1"/>
</dbReference>
<evidence type="ECO:0000256" key="2">
    <source>
        <dbReference type="SAM" id="Phobius"/>
    </source>
</evidence>
<dbReference type="OrthoDB" id="9831793at2"/>
<keyword evidence="1" id="KW-0175">Coiled coil</keyword>